<dbReference type="EMBL" id="BMML01000003">
    <property type="protein sequence ID" value="GGM95738.1"/>
    <property type="molecule type" value="Genomic_DNA"/>
</dbReference>
<protein>
    <submittedName>
        <fullName evidence="9">Membrane protein</fullName>
    </submittedName>
</protein>
<organism evidence="9 10">
    <name type="scientific">Streptomyces fuscichromogenes</name>
    <dbReference type="NCBI Taxonomy" id="1324013"/>
    <lineage>
        <taxon>Bacteria</taxon>
        <taxon>Bacillati</taxon>
        <taxon>Actinomycetota</taxon>
        <taxon>Actinomycetes</taxon>
        <taxon>Kitasatosporales</taxon>
        <taxon>Streptomycetaceae</taxon>
        <taxon>Streptomyces</taxon>
    </lineage>
</organism>
<comment type="subcellular location">
    <subcellularLocation>
        <location evidence="1 7">Cell membrane</location>
        <topology evidence="1 7">Multi-pass membrane protein</topology>
    </subcellularLocation>
</comment>
<dbReference type="GO" id="GO:0005886">
    <property type="term" value="C:plasma membrane"/>
    <property type="evidence" value="ECO:0007669"/>
    <property type="project" value="UniProtKB-SubCell"/>
</dbReference>
<reference evidence="9" key="2">
    <citation type="submission" date="2020-09" db="EMBL/GenBank/DDBJ databases">
        <authorList>
            <person name="Sun Q."/>
            <person name="Zhou Y."/>
        </authorList>
    </citation>
    <scope>NUCLEOTIDE SEQUENCE</scope>
    <source>
        <strain evidence="9">CGMCC 4.7110</strain>
    </source>
</reference>
<evidence type="ECO:0000256" key="7">
    <source>
        <dbReference type="RuleBase" id="RU367016"/>
    </source>
</evidence>
<evidence type="ECO:0000256" key="4">
    <source>
        <dbReference type="ARBA" id="ARBA00022692"/>
    </source>
</evidence>
<evidence type="ECO:0000313" key="10">
    <source>
        <dbReference type="Proteomes" id="UP000653411"/>
    </source>
</evidence>
<feature type="transmembrane region" description="Helical" evidence="7">
    <location>
        <begin position="188"/>
        <end position="205"/>
    </location>
</feature>
<evidence type="ECO:0000256" key="1">
    <source>
        <dbReference type="ARBA" id="ARBA00004651"/>
    </source>
</evidence>
<dbReference type="InterPro" id="IPR032816">
    <property type="entry name" value="VTT_dom"/>
</dbReference>
<sequence length="222" mass="23085">MTTPIVAASQLAVNVLDAHSLLAAFGVLGVGAVMFAETGLLVGFFLPGDSLLFTAGLLCTGSAQGSLHLSLGPLLVAAAVGALAGAQFGYLLGRKAGGTLLARSRSRRLHEGVKRAEEFLDRYGHAKAIVLARFVPVVRTVLNPMAGALEVPVRTFTQWQVVGGLVWSVGLTLAGYALGSSIPNVDRYLLPLVALIVVVSLLPVLSEVYRGRRAAASEEGRG</sequence>
<gene>
    <name evidence="9" type="ORF">GCM10011578_015260</name>
</gene>
<feature type="transmembrane region" description="Helical" evidence="7">
    <location>
        <begin position="161"/>
        <end position="182"/>
    </location>
</feature>
<dbReference type="InterPro" id="IPR032818">
    <property type="entry name" value="DedA-like"/>
</dbReference>
<proteinExistence type="inferred from homology"/>
<dbReference type="RefSeq" id="WP_189261822.1">
    <property type="nucleotide sequence ID" value="NZ_BMML01000003.1"/>
</dbReference>
<evidence type="ECO:0000256" key="6">
    <source>
        <dbReference type="ARBA" id="ARBA00023136"/>
    </source>
</evidence>
<name>A0A917UIX8_9ACTN</name>
<evidence type="ECO:0000256" key="3">
    <source>
        <dbReference type="ARBA" id="ARBA00022475"/>
    </source>
</evidence>
<evidence type="ECO:0000256" key="2">
    <source>
        <dbReference type="ARBA" id="ARBA00010792"/>
    </source>
</evidence>
<keyword evidence="4 7" id="KW-0812">Transmembrane</keyword>
<keyword evidence="10" id="KW-1185">Reference proteome</keyword>
<evidence type="ECO:0000313" key="9">
    <source>
        <dbReference type="EMBL" id="GGM95738.1"/>
    </source>
</evidence>
<dbReference type="AlphaFoldDB" id="A0A917UIX8"/>
<keyword evidence="5 7" id="KW-1133">Transmembrane helix</keyword>
<evidence type="ECO:0000259" key="8">
    <source>
        <dbReference type="Pfam" id="PF09335"/>
    </source>
</evidence>
<reference evidence="9" key="1">
    <citation type="journal article" date="2014" name="Int. J. Syst. Evol. Microbiol.">
        <title>Complete genome sequence of Corynebacterium casei LMG S-19264T (=DSM 44701T), isolated from a smear-ripened cheese.</title>
        <authorList>
            <consortium name="US DOE Joint Genome Institute (JGI-PGF)"/>
            <person name="Walter F."/>
            <person name="Albersmeier A."/>
            <person name="Kalinowski J."/>
            <person name="Ruckert C."/>
        </authorList>
    </citation>
    <scope>NUCLEOTIDE SEQUENCE</scope>
    <source>
        <strain evidence="9">CGMCC 4.7110</strain>
    </source>
</reference>
<accession>A0A917UIX8</accession>
<comment type="similarity">
    <text evidence="2 7">Belongs to the DedA family.</text>
</comment>
<dbReference type="PANTHER" id="PTHR30353">
    <property type="entry name" value="INNER MEMBRANE PROTEIN DEDA-RELATED"/>
    <property type="match status" value="1"/>
</dbReference>
<keyword evidence="6 7" id="KW-0472">Membrane</keyword>
<comment type="caution">
    <text evidence="9">The sequence shown here is derived from an EMBL/GenBank/DDBJ whole genome shotgun (WGS) entry which is preliminary data.</text>
</comment>
<feature type="transmembrane region" description="Helical" evidence="7">
    <location>
        <begin position="66"/>
        <end position="93"/>
    </location>
</feature>
<feature type="transmembrane region" description="Helical" evidence="7">
    <location>
        <begin position="21"/>
        <end position="46"/>
    </location>
</feature>
<evidence type="ECO:0000256" key="5">
    <source>
        <dbReference type="ARBA" id="ARBA00022989"/>
    </source>
</evidence>
<feature type="domain" description="VTT" evidence="8">
    <location>
        <begin position="46"/>
        <end position="176"/>
    </location>
</feature>
<dbReference type="PANTHER" id="PTHR30353:SF0">
    <property type="entry name" value="TRANSMEMBRANE PROTEIN"/>
    <property type="match status" value="1"/>
</dbReference>
<dbReference type="Proteomes" id="UP000653411">
    <property type="component" value="Unassembled WGS sequence"/>
</dbReference>
<dbReference type="Pfam" id="PF09335">
    <property type="entry name" value="VTT_dom"/>
    <property type="match status" value="1"/>
</dbReference>
<keyword evidence="3 7" id="KW-1003">Cell membrane</keyword>